<gene>
    <name evidence="1" type="ORF">BN1211_6123</name>
</gene>
<sequence length="390" mass="44642">MPIAVAQRPVKLTEDVINDNKKWSIPDSVYEKSVAPLLAEMEHFGIKDPANVQFDLGRHLLFTDDYYEKTKRITLKDLGVTKTHQEPISPIGVSEPFPLFTKEAIAIMRWEMFQKECFMNCGRVNDHSTTGDMDFYIRGYAKKYSPFTYQAWNHPKVLEIISTMAGVELVHQFDYEIGHINVSIKQDTTKIIKLDEEATKAEDMPGIVAWHFDSPQFVSVLMMSDTTDMIGGETALTTGDGSVIKVEGPKQGWCNILQGRILKHIATKPRGDYVERITSVCSYRPKDTLLDESPITTVKPSELSASRYNDFYQEYMNYRIGVLEDRLAHLKKTINESIENGDGFDQLSTIDFIQKKVVEYAEHTWQEFEVVDDGLVEKPKSYNVIQARWD</sequence>
<dbReference type="PANTHER" id="PTHR41677">
    <property type="entry name" value="YALI0B19030P"/>
    <property type="match status" value="1"/>
</dbReference>
<dbReference type="PANTHER" id="PTHR41677:SF1">
    <property type="entry name" value="FE2OG DIOXYGENASE DOMAIN-CONTAINING PROTEIN"/>
    <property type="match status" value="1"/>
</dbReference>
<evidence type="ECO:0000313" key="2">
    <source>
        <dbReference type="Proteomes" id="UP000038830"/>
    </source>
</evidence>
<name>A0A0H5C9T4_CYBJN</name>
<organism evidence="1 2">
    <name type="scientific">Cyberlindnera jadinii (strain ATCC 18201 / CBS 1600 / BCRC 20928 / JCM 3617 / NBRC 0987 / NRRL Y-1542)</name>
    <name type="common">Torula yeast</name>
    <name type="synonym">Candida utilis</name>
    <dbReference type="NCBI Taxonomy" id="983966"/>
    <lineage>
        <taxon>Eukaryota</taxon>
        <taxon>Fungi</taxon>
        <taxon>Dikarya</taxon>
        <taxon>Ascomycota</taxon>
        <taxon>Saccharomycotina</taxon>
        <taxon>Saccharomycetes</taxon>
        <taxon>Phaffomycetales</taxon>
        <taxon>Phaffomycetaceae</taxon>
        <taxon>Cyberlindnera</taxon>
    </lineage>
</organism>
<dbReference type="AlphaFoldDB" id="A0A0H5C9T4"/>
<accession>A0A0H5C9T4</accession>
<reference evidence="2" key="1">
    <citation type="journal article" date="2015" name="J. Biotechnol.">
        <title>The structure of the Cyberlindnera jadinii genome and its relation to Candida utilis analyzed by the occurrence of single nucleotide polymorphisms.</title>
        <authorList>
            <person name="Rupp O."/>
            <person name="Brinkrolf K."/>
            <person name="Buerth C."/>
            <person name="Kunigo M."/>
            <person name="Schneider J."/>
            <person name="Jaenicke S."/>
            <person name="Goesmann A."/>
            <person name="Puehler A."/>
            <person name="Jaeger K.-E."/>
            <person name="Ernst J.F."/>
        </authorList>
    </citation>
    <scope>NUCLEOTIDE SEQUENCE [LARGE SCALE GENOMIC DNA]</scope>
    <source>
        <strain evidence="2">ATCC 18201 / CBS 1600 / BCRC 20928 / JCM 3617 / NBRC 0987 / NRRL Y-1542</strain>
    </source>
</reference>
<evidence type="ECO:0008006" key="3">
    <source>
        <dbReference type="Google" id="ProtNLM"/>
    </source>
</evidence>
<dbReference type="EMBL" id="CDQK01000007">
    <property type="protein sequence ID" value="CEP25123.1"/>
    <property type="molecule type" value="Genomic_DNA"/>
</dbReference>
<protein>
    <recommendedName>
        <fullName evidence="3">Fe2OG dioxygenase domain-containing protein</fullName>
    </recommendedName>
</protein>
<evidence type="ECO:0000313" key="1">
    <source>
        <dbReference type="EMBL" id="CEP25123.1"/>
    </source>
</evidence>
<proteinExistence type="predicted"/>
<dbReference type="Proteomes" id="UP000038830">
    <property type="component" value="Unassembled WGS sequence"/>
</dbReference>